<organism evidence="1 2">
    <name type="scientific">Trichothecium roseum</name>
    <dbReference type="NCBI Taxonomy" id="47278"/>
    <lineage>
        <taxon>Eukaryota</taxon>
        <taxon>Fungi</taxon>
        <taxon>Dikarya</taxon>
        <taxon>Ascomycota</taxon>
        <taxon>Pezizomycotina</taxon>
        <taxon>Sordariomycetes</taxon>
        <taxon>Hypocreomycetidae</taxon>
        <taxon>Hypocreales</taxon>
        <taxon>Hypocreales incertae sedis</taxon>
        <taxon>Trichothecium</taxon>
    </lineage>
</organism>
<comment type="caution">
    <text evidence="1">The sequence shown here is derived from an EMBL/GenBank/DDBJ whole genome shotgun (WGS) entry which is preliminary data.</text>
</comment>
<keyword evidence="2" id="KW-1185">Reference proteome</keyword>
<evidence type="ECO:0000313" key="2">
    <source>
        <dbReference type="Proteomes" id="UP001163324"/>
    </source>
</evidence>
<reference evidence="1" key="1">
    <citation type="submission" date="2022-10" db="EMBL/GenBank/DDBJ databases">
        <title>Complete Genome of Trichothecium roseum strain YXFP-22015, a Plant Pathogen Isolated from Citrus.</title>
        <authorList>
            <person name="Wang Y."/>
            <person name="Zhu L."/>
        </authorList>
    </citation>
    <scope>NUCLEOTIDE SEQUENCE</scope>
    <source>
        <strain evidence="1">YXFP-22015</strain>
    </source>
</reference>
<gene>
    <name evidence="1" type="ORF">N3K66_006504</name>
</gene>
<protein>
    <submittedName>
        <fullName evidence="1">Uncharacterized protein</fullName>
    </submittedName>
</protein>
<sequence length="329" mass="34697">MQSKILSAVAMAATVSAHATMYGVWVNGEDQGSGRDVYIRTPPSNSPVKDLSSADIACNVNGATAAPEFVSAAAGDTLSFEWQHDNRGDDIIDGSHKGPIITWIAAYDDTKDGTGAVWTKIAEDGYDGSEWAVDRIRANGGKQDFVLPESLAAGKYLVRQEIIAQHESDKSYAEDPNRGAQFYPSCVQVDVTGGGGAVPDQQFDFNTDYTYQDPGIVFNLYGSFDSYPIPGPDVWTGSGSTGGGSNTAAPTAPEPTSAPEPTTTVVPVPQPTATTLSTVVSDAPEPTAAPNPPPTSCKAKRHAKKSKRSNKARRSSSKSGSRRVGRPQL</sequence>
<dbReference type="EMBL" id="CM047945">
    <property type="protein sequence ID" value="KAI9898144.1"/>
    <property type="molecule type" value="Genomic_DNA"/>
</dbReference>
<proteinExistence type="predicted"/>
<dbReference type="Proteomes" id="UP001163324">
    <property type="component" value="Chromosome 6"/>
</dbReference>
<evidence type="ECO:0000313" key="1">
    <source>
        <dbReference type="EMBL" id="KAI9898144.1"/>
    </source>
</evidence>
<accession>A0ACC0UVM7</accession>
<name>A0ACC0UVM7_9HYPO</name>